<dbReference type="OMA" id="LIACIPD"/>
<dbReference type="AlphaFoldDB" id="E1EYR7"/>
<dbReference type="EMBL" id="ACVC01000074">
    <property type="protein sequence ID" value="EFO64704.1"/>
    <property type="molecule type" value="Genomic_DNA"/>
</dbReference>
<evidence type="ECO:0000256" key="1">
    <source>
        <dbReference type="SAM" id="MobiDB-lite"/>
    </source>
</evidence>
<protein>
    <submittedName>
        <fullName evidence="2">Uncharacterized protein</fullName>
    </submittedName>
</protein>
<evidence type="ECO:0000313" key="3">
    <source>
        <dbReference type="Proteomes" id="UP000008974"/>
    </source>
</evidence>
<feature type="region of interest" description="Disordered" evidence="1">
    <location>
        <begin position="433"/>
        <end position="458"/>
    </location>
</feature>
<name>E1EYR7_GIAIA</name>
<organism evidence="2 3">
    <name type="scientific">Giardia intestinalis (strain P15)</name>
    <name type="common">Giardia lamblia</name>
    <dbReference type="NCBI Taxonomy" id="658858"/>
    <lineage>
        <taxon>Eukaryota</taxon>
        <taxon>Metamonada</taxon>
        <taxon>Diplomonadida</taxon>
        <taxon>Hexamitidae</taxon>
        <taxon>Giardiinae</taxon>
        <taxon>Giardia</taxon>
    </lineage>
</organism>
<accession>E1EYR7</accession>
<dbReference type="VEuPathDB" id="GiardiaDB:GLP15_1471"/>
<dbReference type="OrthoDB" id="10258421at2759"/>
<sequence>MAQTSSLSQSSFPYSGISILSSAMDDEVEILNNVSSVSEEGFQRFPQGHMHPQRVPQSDYFTSKLNNPCLSVAEKREMYVNNTAVPDTSFASFSSETSPMTDKCSKMSLFANKFSTRTHTPMEGDSRGGDIILEKLWAELGIPTDEQDAVRAYFDARRQNIGAYGQYVDTVRELINYRRLYISIALLHERLTAEVVSALCNMVANHASSIETTCSECVLVLLGLYRLLVMALMALTEIARSICTVPVCLPYLNIRDIGSINLVKQLLNLRLLSPEKINVILSIIGQSVELSSVEEFFLRCEARYGVGIAEHLFLIACMPDSLIGVADASLAEALSCYFQLANDLPQVMADKLEDLFSSWMRRLNLNLSDINISMLKSLSGKFQPKHYVLMALEEEKLIANFEMQLVEIQLKTPSKILFTIPVCEDANCFVMTTQRSSPEPDTPDAPLLGHSSVLRDSL</sequence>
<gene>
    <name evidence="2" type="ORF">GLP15_1471</name>
</gene>
<dbReference type="Proteomes" id="UP000008974">
    <property type="component" value="Unassembled WGS sequence"/>
</dbReference>
<evidence type="ECO:0000313" key="2">
    <source>
        <dbReference type="EMBL" id="EFO64704.1"/>
    </source>
</evidence>
<comment type="caution">
    <text evidence="2">The sequence shown here is derived from an EMBL/GenBank/DDBJ whole genome shotgun (WGS) entry which is preliminary data.</text>
</comment>
<proteinExistence type="predicted"/>
<reference evidence="2 3" key="1">
    <citation type="journal article" date="2010" name="BMC Genomics">
        <title>Genome analysis and comparative genomics of a Giardia intestinalis assemblage E isolate.</title>
        <authorList>
            <person name="Jerlstrom-Hultqvist J."/>
            <person name="Franzen O."/>
            <person name="Ankarklev J."/>
            <person name="Xu F."/>
            <person name="Nohynkova E."/>
            <person name="Andersson J.O."/>
            <person name="Svard S.G."/>
            <person name="Andersson B."/>
        </authorList>
    </citation>
    <scope>NUCLEOTIDE SEQUENCE [LARGE SCALE GENOMIC DNA]</scope>
    <source>
        <strain evidence="2 3">P15</strain>
    </source>
</reference>